<organism evidence="1 2">
    <name type="scientific">Legionella oakridgensis ATCC 33761 = DSM 21215</name>
    <dbReference type="NCBI Taxonomy" id="1268635"/>
    <lineage>
        <taxon>Bacteria</taxon>
        <taxon>Pseudomonadati</taxon>
        <taxon>Pseudomonadota</taxon>
        <taxon>Gammaproteobacteria</taxon>
        <taxon>Legionellales</taxon>
        <taxon>Legionellaceae</taxon>
        <taxon>Legionella</taxon>
    </lineage>
</organism>
<dbReference type="AlphaFoldDB" id="W0BH08"/>
<protein>
    <submittedName>
        <fullName evidence="1">Uncharacterized protein</fullName>
    </submittedName>
</protein>
<gene>
    <name evidence="1" type="ORF">Loa_02469</name>
</gene>
<evidence type="ECO:0000313" key="1">
    <source>
        <dbReference type="EMBL" id="AHE68006.1"/>
    </source>
</evidence>
<dbReference type="KEGG" id="lok:Loa_02469"/>
<proteinExistence type="predicted"/>
<reference evidence="1 2" key="1">
    <citation type="journal article" date="2013" name="Int. J. Med. Microbiol.">
        <title>Legionella oakridgensis ATCC 33761 genome sequence and phenotypic characterization reveals its replication capacity in amoebae.</title>
        <authorList>
            <person name="Brzuszkiewicz E."/>
            <person name="Schulz T."/>
            <person name="Rydzewski K."/>
            <person name="Daniel R."/>
            <person name="Gillmaier N."/>
            <person name="Dittmann C."/>
            <person name="Holland G."/>
            <person name="Schunder E."/>
            <person name="Lautner M."/>
            <person name="Eisenreich W."/>
            <person name="Luck C."/>
            <person name="Heuner K."/>
        </authorList>
    </citation>
    <scope>NUCLEOTIDE SEQUENCE [LARGE SCALE GENOMIC DNA]</scope>
    <source>
        <strain>OR-10</strain>
        <strain evidence="2">ATCC 33761</strain>
    </source>
</reference>
<keyword evidence="2" id="KW-1185">Reference proteome</keyword>
<accession>W0BH08</accession>
<evidence type="ECO:0000313" key="2">
    <source>
        <dbReference type="Proteomes" id="UP000018838"/>
    </source>
</evidence>
<dbReference type="Proteomes" id="UP000018838">
    <property type="component" value="Chromosome"/>
</dbReference>
<name>W0BH08_9GAMM</name>
<sequence length="31" mass="3537">MNDSIALSTIALGSEADFEELYVRWSMSLMR</sequence>
<dbReference type="EMBL" id="CP004006">
    <property type="protein sequence ID" value="AHE68006.1"/>
    <property type="molecule type" value="Genomic_DNA"/>
</dbReference>
<dbReference type="HOGENOM" id="CLU_3397192_0_0_6"/>